<dbReference type="EMBL" id="BMAU01021193">
    <property type="protein sequence ID" value="GFX96717.1"/>
    <property type="molecule type" value="Genomic_DNA"/>
</dbReference>
<name>A0A8X6RXD1_TRICX</name>
<organism evidence="1 2">
    <name type="scientific">Trichonephila clavipes</name>
    <name type="common">Golden silk orbweaver</name>
    <name type="synonym">Nephila clavipes</name>
    <dbReference type="NCBI Taxonomy" id="2585209"/>
    <lineage>
        <taxon>Eukaryota</taxon>
        <taxon>Metazoa</taxon>
        <taxon>Ecdysozoa</taxon>
        <taxon>Arthropoda</taxon>
        <taxon>Chelicerata</taxon>
        <taxon>Arachnida</taxon>
        <taxon>Araneae</taxon>
        <taxon>Araneomorphae</taxon>
        <taxon>Entelegynae</taxon>
        <taxon>Araneoidea</taxon>
        <taxon>Nephilidae</taxon>
        <taxon>Trichonephila</taxon>
    </lineage>
</organism>
<dbReference type="AlphaFoldDB" id="A0A8X6RXD1"/>
<sequence length="101" mass="11651">MMEAGWSARRVPRQLGRSDCVVRRCWEQWIREMLFTRRLGSGCPRMTNRREDCARVEPTASSAAIQAQIAPSLRPLCLLEPYEGARLKDIWDRGAHYVCCP</sequence>
<gene>
    <name evidence="1" type="primary">NCL1_40723</name>
    <name evidence="1" type="ORF">TNCV_245041</name>
</gene>
<evidence type="ECO:0000313" key="1">
    <source>
        <dbReference type="EMBL" id="GFX96717.1"/>
    </source>
</evidence>
<dbReference type="Proteomes" id="UP000887159">
    <property type="component" value="Unassembled WGS sequence"/>
</dbReference>
<accession>A0A8X6RXD1</accession>
<keyword evidence="2" id="KW-1185">Reference proteome</keyword>
<reference evidence="1" key="1">
    <citation type="submission" date="2020-08" db="EMBL/GenBank/DDBJ databases">
        <title>Multicomponent nature underlies the extraordinary mechanical properties of spider dragline silk.</title>
        <authorList>
            <person name="Kono N."/>
            <person name="Nakamura H."/>
            <person name="Mori M."/>
            <person name="Yoshida Y."/>
            <person name="Ohtoshi R."/>
            <person name="Malay A.D."/>
            <person name="Moran D.A.P."/>
            <person name="Tomita M."/>
            <person name="Numata K."/>
            <person name="Arakawa K."/>
        </authorList>
    </citation>
    <scope>NUCLEOTIDE SEQUENCE</scope>
</reference>
<protein>
    <submittedName>
        <fullName evidence="1">Uncharacterized protein</fullName>
    </submittedName>
</protein>
<proteinExistence type="predicted"/>
<evidence type="ECO:0000313" key="2">
    <source>
        <dbReference type="Proteomes" id="UP000887159"/>
    </source>
</evidence>
<comment type="caution">
    <text evidence="1">The sequence shown here is derived from an EMBL/GenBank/DDBJ whole genome shotgun (WGS) entry which is preliminary data.</text>
</comment>